<evidence type="ECO:0000313" key="1">
    <source>
        <dbReference type="EMBL" id="MBB1061726.1"/>
    </source>
</evidence>
<sequence>MHMPLPDARQHEAGIGRRRSMHRRQMWQRMRWLLSWLAFATYAALAGALQ</sequence>
<dbReference type="EMBL" id="JACHTF010000018">
    <property type="protein sequence ID" value="MBB1061726.1"/>
    <property type="molecule type" value="Genomic_DNA"/>
</dbReference>
<keyword evidence="2" id="KW-1185">Reference proteome</keyword>
<organism evidence="1 2">
    <name type="scientific">Marilutibacter spongiae</name>
    <dbReference type="NCBI Taxonomy" id="2025720"/>
    <lineage>
        <taxon>Bacteria</taxon>
        <taxon>Pseudomonadati</taxon>
        <taxon>Pseudomonadota</taxon>
        <taxon>Gammaproteobacteria</taxon>
        <taxon>Lysobacterales</taxon>
        <taxon>Lysobacteraceae</taxon>
        <taxon>Marilutibacter</taxon>
    </lineage>
</organism>
<gene>
    <name evidence="1" type="ORF">H4F98_14215</name>
</gene>
<reference evidence="1 2" key="1">
    <citation type="submission" date="2020-08" db="EMBL/GenBank/DDBJ databases">
        <authorList>
            <person name="Xu S."/>
            <person name="Li A."/>
        </authorList>
    </citation>
    <scope>NUCLEOTIDE SEQUENCE [LARGE SCALE GENOMIC DNA]</scope>
    <source>
        <strain evidence="1 2">119BY6-57</strain>
    </source>
</reference>
<dbReference type="Proteomes" id="UP000523196">
    <property type="component" value="Unassembled WGS sequence"/>
</dbReference>
<proteinExistence type="predicted"/>
<evidence type="ECO:0000313" key="2">
    <source>
        <dbReference type="Proteomes" id="UP000523196"/>
    </source>
</evidence>
<name>A0A7W3Y790_9GAMM</name>
<dbReference type="AlphaFoldDB" id="A0A7W3Y790"/>
<dbReference type="RefSeq" id="WP_182688501.1">
    <property type="nucleotide sequence ID" value="NZ_JACHTF010000018.1"/>
</dbReference>
<protein>
    <submittedName>
        <fullName evidence="1">Uncharacterized protein</fullName>
    </submittedName>
</protein>
<accession>A0A7W3Y790</accession>
<comment type="caution">
    <text evidence="1">The sequence shown here is derived from an EMBL/GenBank/DDBJ whole genome shotgun (WGS) entry which is preliminary data.</text>
</comment>